<dbReference type="EC" id="2.8.2.-" evidence="9"/>
<dbReference type="InterPro" id="IPR005331">
    <property type="entry name" value="Sulfotransferase"/>
</dbReference>
<reference evidence="10 11" key="1">
    <citation type="submission" date="2021-04" db="EMBL/GenBank/DDBJ databases">
        <authorList>
            <person name="Bliznina A."/>
        </authorList>
    </citation>
    <scope>NUCLEOTIDE SEQUENCE [LARGE SCALE GENOMIC DNA]</scope>
</reference>
<evidence type="ECO:0000256" key="8">
    <source>
        <dbReference type="ARBA" id="ARBA00023180"/>
    </source>
</evidence>
<keyword evidence="11" id="KW-1185">Reference proteome</keyword>
<keyword evidence="6 9" id="KW-0333">Golgi apparatus</keyword>
<keyword evidence="9" id="KW-0119">Carbohydrate metabolism</keyword>
<evidence type="ECO:0000313" key="10">
    <source>
        <dbReference type="EMBL" id="CAG5098938.1"/>
    </source>
</evidence>
<keyword evidence="7 9" id="KW-0472">Membrane</keyword>
<dbReference type="PANTHER" id="PTHR12137:SF54">
    <property type="entry name" value="CARBOHYDRATE SULFOTRANSFERASE"/>
    <property type="match status" value="1"/>
</dbReference>
<protein>
    <recommendedName>
        <fullName evidence="9">Carbohydrate sulfotransferase</fullName>
        <ecNumber evidence="9">2.8.2.-</ecNumber>
    </recommendedName>
</protein>
<proteinExistence type="inferred from homology"/>
<gene>
    <name evidence="10" type="ORF">OKIOD_LOCUS7663</name>
</gene>
<evidence type="ECO:0000256" key="6">
    <source>
        <dbReference type="ARBA" id="ARBA00023034"/>
    </source>
</evidence>
<keyword evidence="4 9" id="KW-0812">Transmembrane</keyword>
<evidence type="ECO:0000256" key="9">
    <source>
        <dbReference type="RuleBase" id="RU364020"/>
    </source>
</evidence>
<comment type="subcellular location">
    <subcellularLocation>
        <location evidence="1 9">Golgi apparatus membrane</location>
        <topology evidence="1 9">Single-pass type II membrane protein</topology>
    </subcellularLocation>
</comment>
<evidence type="ECO:0000256" key="2">
    <source>
        <dbReference type="ARBA" id="ARBA00006339"/>
    </source>
</evidence>
<dbReference type="EMBL" id="OU015569">
    <property type="protein sequence ID" value="CAG5098938.1"/>
    <property type="molecule type" value="Genomic_DNA"/>
</dbReference>
<evidence type="ECO:0000256" key="5">
    <source>
        <dbReference type="ARBA" id="ARBA00022989"/>
    </source>
</evidence>
<sequence length="437" mass="50841">MRVYSRAIGASFGGIQQIVIFAFLTAVFFVLLSKSLGNGVLTISWQPAVVPACAKAEKRTFISKKVVDHGVIKFALPEELKNTKVFENFQTRKRILDRSCSVARRVLNSRDQTHTERLNFQKQILDFNSALPDETLCVPRLADKSQKQEHFFNDTFKFSVCLPTKTGCTNWQRGLVSLVKMGEKTPEELDDSEIFYDLDRYPKIGMGKERSSRGPSNGYLTMINVRHPFSRLLSAYRDKFRKGHPWMKIVEPKFGFVLKKFEKKNMDVEMFEYSFPAFLELAAAAEYDFERDQHWRTMTFHCGPCHNEFDFVVHQEQGSEEQDFILKAMNVAESTHIPGKYTTALKGYDDVIEFYKGIPKAVIEQLYRIYYSDFVFFGYQIDDFYAVAVDEKPDDPIHEDRKWAKMALSKKFFVYKEKFHENECDESFNVDYESVPQ</sequence>
<keyword evidence="8 9" id="KW-0325">Glycoprotein</keyword>
<evidence type="ECO:0000256" key="1">
    <source>
        <dbReference type="ARBA" id="ARBA00004323"/>
    </source>
</evidence>
<dbReference type="Pfam" id="PF03567">
    <property type="entry name" value="Sulfotransfer_2"/>
    <property type="match status" value="1"/>
</dbReference>
<keyword evidence="3 9" id="KW-0808">Transferase</keyword>
<dbReference type="PANTHER" id="PTHR12137">
    <property type="entry name" value="CARBOHYDRATE SULFOTRANSFERASE"/>
    <property type="match status" value="1"/>
</dbReference>
<dbReference type="InterPro" id="IPR018011">
    <property type="entry name" value="Carb_sulfotrans_8-10"/>
</dbReference>
<name>A0ABN7SLC9_OIKDI</name>
<accession>A0ABN7SLC9</accession>
<keyword evidence="5 9" id="KW-1133">Transmembrane helix</keyword>
<evidence type="ECO:0000256" key="7">
    <source>
        <dbReference type="ARBA" id="ARBA00023136"/>
    </source>
</evidence>
<keyword evidence="9" id="KW-0735">Signal-anchor</keyword>
<comment type="similarity">
    <text evidence="2 9">Belongs to the sulfotransferase 2 family.</text>
</comment>
<evidence type="ECO:0000256" key="3">
    <source>
        <dbReference type="ARBA" id="ARBA00022679"/>
    </source>
</evidence>
<evidence type="ECO:0000256" key="4">
    <source>
        <dbReference type="ARBA" id="ARBA00022692"/>
    </source>
</evidence>
<feature type="transmembrane region" description="Helical" evidence="9">
    <location>
        <begin position="12"/>
        <end position="32"/>
    </location>
</feature>
<organism evidence="10 11">
    <name type="scientific">Oikopleura dioica</name>
    <name type="common">Tunicate</name>
    <dbReference type="NCBI Taxonomy" id="34765"/>
    <lineage>
        <taxon>Eukaryota</taxon>
        <taxon>Metazoa</taxon>
        <taxon>Chordata</taxon>
        <taxon>Tunicata</taxon>
        <taxon>Appendicularia</taxon>
        <taxon>Copelata</taxon>
        <taxon>Oikopleuridae</taxon>
        <taxon>Oikopleura</taxon>
    </lineage>
</organism>
<evidence type="ECO:0000313" key="11">
    <source>
        <dbReference type="Proteomes" id="UP001158576"/>
    </source>
</evidence>
<dbReference type="Proteomes" id="UP001158576">
    <property type="component" value="Chromosome XSR"/>
</dbReference>